<keyword evidence="3" id="KW-1185">Reference proteome</keyword>
<dbReference type="EMBL" id="JBJUIK010000011">
    <property type="protein sequence ID" value="KAL3512131.1"/>
    <property type="molecule type" value="Genomic_DNA"/>
</dbReference>
<dbReference type="AlphaFoldDB" id="A0ABD2YYR4"/>
<organism evidence="2 3">
    <name type="scientific">Cinchona calisaya</name>
    <dbReference type="NCBI Taxonomy" id="153742"/>
    <lineage>
        <taxon>Eukaryota</taxon>
        <taxon>Viridiplantae</taxon>
        <taxon>Streptophyta</taxon>
        <taxon>Embryophyta</taxon>
        <taxon>Tracheophyta</taxon>
        <taxon>Spermatophyta</taxon>
        <taxon>Magnoliopsida</taxon>
        <taxon>eudicotyledons</taxon>
        <taxon>Gunneridae</taxon>
        <taxon>Pentapetalae</taxon>
        <taxon>asterids</taxon>
        <taxon>lamiids</taxon>
        <taxon>Gentianales</taxon>
        <taxon>Rubiaceae</taxon>
        <taxon>Cinchonoideae</taxon>
        <taxon>Cinchoneae</taxon>
        <taxon>Cinchona</taxon>
    </lineage>
</organism>
<evidence type="ECO:0000256" key="1">
    <source>
        <dbReference type="SAM" id="MobiDB-lite"/>
    </source>
</evidence>
<feature type="region of interest" description="Disordered" evidence="1">
    <location>
        <begin position="1"/>
        <end position="30"/>
    </location>
</feature>
<gene>
    <name evidence="2" type="ORF">ACH5RR_024848</name>
</gene>
<evidence type="ECO:0000313" key="3">
    <source>
        <dbReference type="Proteomes" id="UP001630127"/>
    </source>
</evidence>
<proteinExistence type="predicted"/>
<sequence length="318" mass="35762">MAAQMAEAARLQAQQSSNSSKAGKKKNFTGEGLEDNAGDYVYPETGWYAWWEKSNFFVAHASRSKLPFAIILSENDAAPVGCAVSVVNEAVSDYLKLQGTINAEAERIKPRKKMEELQKQKELKKLKAAQKAKAIKLQHEMASDFAFLPEKVMYARISGKEGILSAAAQAALDSHFRNFIQSPKQFKWLEKELKKLKAAQKAEAAKLQVEDVACLALRRRKNNLKSRHAVVPVSGFSFSGQQIWKIIKENKDLDLPAHKVIVTTVFCEEIVKEKCGSFLENKEWRELQKTVQPHPVPDLEGSLVQFLTLICQIKQYLV</sequence>
<evidence type="ECO:0000313" key="2">
    <source>
        <dbReference type="EMBL" id="KAL3512131.1"/>
    </source>
</evidence>
<name>A0ABD2YYR4_9GENT</name>
<accession>A0ABD2YYR4</accession>
<reference evidence="2 3" key="1">
    <citation type="submission" date="2024-11" db="EMBL/GenBank/DDBJ databases">
        <title>A near-complete genome assembly of Cinchona calisaya.</title>
        <authorList>
            <person name="Lian D.C."/>
            <person name="Zhao X.W."/>
            <person name="Wei L."/>
        </authorList>
    </citation>
    <scope>NUCLEOTIDE SEQUENCE [LARGE SCALE GENOMIC DNA]</scope>
    <source>
        <tissue evidence="2">Nenye</tissue>
    </source>
</reference>
<protein>
    <submittedName>
        <fullName evidence="2">Uncharacterized protein</fullName>
    </submittedName>
</protein>
<feature type="compositionally biased region" description="Low complexity" evidence="1">
    <location>
        <begin position="1"/>
        <end position="21"/>
    </location>
</feature>
<comment type="caution">
    <text evidence="2">The sequence shown here is derived from an EMBL/GenBank/DDBJ whole genome shotgun (WGS) entry which is preliminary data.</text>
</comment>
<dbReference type="PANTHER" id="PTHR45923">
    <property type="entry name" value="PROTEIN SEY1"/>
    <property type="match status" value="1"/>
</dbReference>
<dbReference type="Proteomes" id="UP001630127">
    <property type="component" value="Unassembled WGS sequence"/>
</dbReference>
<dbReference type="PANTHER" id="PTHR45923:SF2">
    <property type="entry name" value="PROTEIN SEY1"/>
    <property type="match status" value="1"/>
</dbReference>
<dbReference type="InterPro" id="IPR008803">
    <property type="entry name" value="RHD3/Sey1"/>
</dbReference>